<organism evidence="2 3">
    <name type="scientific">Psychrosphaera aquimarina</name>
    <dbReference type="NCBI Taxonomy" id="2044854"/>
    <lineage>
        <taxon>Bacteria</taxon>
        <taxon>Pseudomonadati</taxon>
        <taxon>Pseudomonadota</taxon>
        <taxon>Gammaproteobacteria</taxon>
        <taxon>Alteromonadales</taxon>
        <taxon>Pseudoalteromonadaceae</taxon>
        <taxon>Psychrosphaera</taxon>
    </lineage>
</organism>
<sequence length="170" mass="20026">MKIKQYCYLLIAANLLFQSLFAYSNANDEPLNLSLMSNMIGGKWWLGTDNYKTFEWGLGRTQIKMKHVMIEENKEYVVAEGFFYYSPNSFSIKGVSTFQYKNQQPRLLEYFGNVEEGSLDFVYKSILPSGETKIYTEKWQWVDDNQYRWTLASLEDDADAKKGIYIRKYN</sequence>
<comment type="caution">
    <text evidence="2">The sequence shown here is derived from an EMBL/GenBank/DDBJ whole genome shotgun (WGS) entry which is preliminary data.</text>
</comment>
<evidence type="ECO:0000256" key="1">
    <source>
        <dbReference type="SAM" id="SignalP"/>
    </source>
</evidence>
<reference evidence="2 3" key="1">
    <citation type="submission" date="2023-10" db="EMBL/GenBank/DDBJ databases">
        <title>Psychrosphaera aquimaarina strain SW33 isolated from seawater.</title>
        <authorList>
            <person name="Bayburt H."/>
            <person name="Kim J.M."/>
            <person name="Choi B.J."/>
            <person name="Jeon C.O."/>
        </authorList>
    </citation>
    <scope>NUCLEOTIDE SEQUENCE [LARGE SCALE GENOMIC DNA]</scope>
    <source>
        <strain evidence="2 3">KCTC 52743</strain>
    </source>
</reference>
<dbReference type="Proteomes" id="UP001257914">
    <property type="component" value="Unassembled WGS sequence"/>
</dbReference>
<gene>
    <name evidence="2" type="ORF">RT723_15935</name>
</gene>
<feature type="signal peptide" evidence="1">
    <location>
        <begin position="1"/>
        <end position="22"/>
    </location>
</feature>
<proteinExistence type="predicted"/>
<evidence type="ECO:0000313" key="3">
    <source>
        <dbReference type="Proteomes" id="UP001257914"/>
    </source>
</evidence>
<dbReference type="EMBL" id="JAWCUA010000010">
    <property type="protein sequence ID" value="MDU0114453.1"/>
    <property type="molecule type" value="Genomic_DNA"/>
</dbReference>
<keyword evidence="1" id="KW-0732">Signal</keyword>
<keyword evidence="3" id="KW-1185">Reference proteome</keyword>
<accession>A0ABU3R473</accession>
<name>A0ABU3R473_9GAMM</name>
<feature type="chain" id="PRO_5045096503" evidence="1">
    <location>
        <begin position="23"/>
        <end position="170"/>
    </location>
</feature>
<evidence type="ECO:0000313" key="2">
    <source>
        <dbReference type="EMBL" id="MDU0114453.1"/>
    </source>
</evidence>
<protein>
    <submittedName>
        <fullName evidence="2">Uncharacterized protein</fullName>
    </submittedName>
</protein>
<dbReference type="RefSeq" id="WP_315948067.1">
    <property type="nucleotide sequence ID" value="NZ_JAWCUA010000010.1"/>
</dbReference>